<organism evidence="2 3">
    <name type="scientific">Glomus cerebriforme</name>
    <dbReference type="NCBI Taxonomy" id="658196"/>
    <lineage>
        <taxon>Eukaryota</taxon>
        <taxon>Fungi</taxon>
        <taxon>Fungi incertae sedis</taxon>
        <taxon>Mucoromycota</taxon>
        <taxon>Glomeromycotina</taxon>
        <taxon>Glomeromycetes</taxon>
        <taxon>Glomerales</taxon>
        <taxon>Glomeraceae</taxon>
        <taxon>Glomus</taxon>
    </lineage>
</organism>
<evidence type="ECO:0000313" key="3">
    <source>
        <dbReference type="Proteomes" id="UP000265703"/>
    </source>
</evidence>
<accession>A0A397SHA9</accession>
<proteinExistence type="predicted"/>
<sequence length="86" mass="9693">YKSIDVEFDIDLSSSSSNLNSTIQSSSTIWHSNAIHTRSLNVLPTVVDFVKKRNIEESNIETHNNNGKRIKASSNHSRILPNINEK</sequence>
<gene>
    <name evidence="2" type="ORF">C1645_830640</name>
</gene>
<evidence type="ECO:0000313" key="2">
    <source>
        <dbReference type="EMBL" id="RIA85553.1"/>
    </source>
</evidence>
<comment type="caution">
    <text evidence="2">The sequence shown here is derived from an EMBL/GenBank/DDBJ whole genome shotgun (WGS) entry which is preliminary data.</text>
</comment>
<name>A0A397SHA9_9GLOM</name>
<dbReference type="EMBL" id="QKYT01000419">
    <property type="protein sequence ID" value="RIA85553.1"/>
    <property type="molecule type" value="Genomic_DNA"/>
</dbReference>
<feature type="region of interest" description="Disordered" evidence="1">
    <location>
        <begin position="60"/>
        <end position="86"/>
    </location>
</feature>
<dbReference type="AlphaFoldDB" id="A0A397SHA9"/>
<keyword evidence="3" id="KW-1185">Reference proteome</keyword>
<protein>
    <submittedName>
        <fullName evidence="2">Uncharacterized protein</fullName>
    </submittedName>
</protein>
<reference evidence="2 3" key="1">
    <citation type="submission" date="2018-06" db="EMBL/GenBank/DDBJ databases">
        <title>Comparative genomics reveals the genomic features of Rhizophagus irregularis, R. cerebriforme, R. diaphanum and Gigaspora rosea, and their symbiotic lifestyle signature.</title>
        <authorList>
            <person name="Morin E."/>
            <person name="San Clemente H."/>
            <person name="Chen E.C.H."/>
            <person name="De La Providencia I."/>
            <person name="Hainaut M."/>
            <person name="Kuo A."/>
            <person name="Kohler A."/>
            <person name="Murat C."/>
            <person name="Tang N."/>
            <person name="Roy S."/>
            <person name="Loubradou J."/>
            <person name="Henrissat B."/>
            <person name="Grigoriev I.V."/>
            <person name="Corradi N."/>
            <person name="Roux C."/>
            <person name="Martin F.M."/>
        </authorList>
    </citation>
    <scope>NUCLEOTIDE SEQUENCE [LARGE SCALE GENOMIC DNA]</scope>
    <source>
        <strain evidence="2 3">DAOM 227022</strain>
    </source>
</reference>
<feature type="non-terminal residue" evidence="2">
    <location>
        <position position="1"/>
    </location>
</feature>
<dbReference type="OrthoDB" id="2385107at2759"/>
<dbReference type="Proteomes" id="UP000265703">
    <property type="component" value="Unassembled WGS sequence"/>
</dbReference>
<evidence type="ECO:0000256" key="1">
    <source>
        <dbReference type="SAM" id="MobiDB-lite"/>
    </source>
</evidence>